<evidence type="ECO:0000313" key="2">
    <source>
        <dbReference type="Proteomes" id="UP000037023"/>
    </source>
</evidence>
<gene>
    <name evidence="1" type="ORF">ADK34_13590</name>
</gene>
<organism evidence="1 2">
    <name type="scientific">Streptomyces viridochromogenes</name>
    <dbReference type="NCBI Taxonomy" id="1938"/>
    <lineage>
        <taxon>Bacteria</taxon>
        <taxon>Bacillati</taxon>
        <taxon>Actinomycetota</taxon>
        <taxon>Actinomycetes</taxon>
        <taxon>Kitasatosporales</taxon>
        <taxon>Streptomycetaceae</taxon>
        <taxon>Streptomyces</taxon>
    </lineage>
</organism>
<dbReference type="RefSeq" id="WP_033212586.1">
    <property type="nucleotide sequence ID" value="NZ_LGUP01000109.1"/>
</dbReference>
<dbReference type="EMBL" id="LGUP01000109">
    <property type="protein sequence ID" value="KOG28893.1"/>
    <property type="molecule type" value="Genomic_DNA"/>
</dbReference>
<dbReference type="PATRIC" id="fig|1938.6.peg.2944"/>
<accession>A0A0L8KSG3</accession>
<comment type="caution">
    <text evidence="1">The sequence shown here is derived from an EMBL/GenBank/DDBJ whole genome shotgun (WGS) entry which is preliminary data.</text>
</comment>
<name>A0A0L8KSG3_STRVR</name>
<evidence type="ECO:0000313" key="1">
    <source>
        <dbReference type="EMBL" id="KOG28893.1"/>
    </source>
</evidence>
<sequence>MNDNTGYFVGEYAKWFRNYEYDWDYVIKGSGDRPYEYGLRFFNYDSQSDTSAIYEGDHLRLRCDMQYWRKVGDRVKRSGNWSDGHRMVLEIGSSKWHGIHRLKDVSTGEYVEHHWKGACTYGHENKALFFFVEDKNAS</sequence>
<proteinExistence type="predicted"/>
<dbReference type="AlphaFoldDB" id="A0A0L8KSG3"/>
<protein>
    <submittedName>
        <fullName evidence="1">Uncharacterized protein</fullName>
    </submittedName>
</protein>
<reference evidence="1 2" key="1">
    <citation type="submission" date="2015-06" db="EMBL/GenBank/DDBJ databases">
        <authorList>
            <person name="Hoefler B.C."/>
            <person name="Straight P.D."/>
        </authorList>
    </citation>
    <scope>NUCLEOTIDE SEQUENCE [LARGE SCALE GENOMIC DNA]</scope>
    <source>
        <strain evidence="1 2">NRRL 3427</strain>
    </source>
</reference>
<dbReference type="Proteomes" id="UP000037023">
    <property type="component" value="Unassembled WGS sequence"/>
</dbReference>